<dbReference type="EMBL" id="CP097463">
    <property type="protein sequence ID" value="WAX57285.1"/>
    <property type="molecule type" value="Genomic_DNA"/>
</dbReference>
<reference evidence="3" key="1">
    <citation type="submission" date="2022-05" db="EMBL/GenBank/DDBJ databases">
        <title>Jatrophihabitans sp. SB3-54 whole genome sequence.</title>
        <authorList>
            <person name="Suh M.K."/>
            <person name="Eom M.K."/>
            <person name="Kim J.S."/>
            <person name="Kim H.S."/>
            <person name="Do H.E."/>
            <person name="Shin Y.K."/>
            <person name="Lee J.-S."/>
        </authorList>
    </citation>
    <scope>NUCLEOTIDE SEQUENCE</scope>
    <source>
        <strain evidence="3">SB3-54</strain>
    </source>
</reference>
<dbReference type="PANTHER" id="PTHR13774">
    <property type="entry name" value="PHENAZINE BIOSYNTHESIS PROTEIN"/>
    <property type="match status" value="1"/>
</dbReference>
<proteinExistence type="inferred from homology"/>
<name>A0ABY7JZX6_9ACTN</name>
<keyword evidence="2" id="KW-0413">Isomerase</keyword>
<protein>
    <submittedName>
        <fullName evidence="3">PhzF family phenazine biosynthesis protein</fullName>
    </submittedName>
</protein>
<dbReference type="NCBIfam" id="TIGR00654">
    <property type="entry name" value="PhzF_family"/>
    <property type="match status" value="1"/>
</dbReference>
<dbReference type="PANTHER" id="PTHR13774:SF17">
    <property type="entry name" value="PHENAZINE BIOSYNTHESIS-LIKE DOMAIN-CONTAINING PROTEIN"/>
    <property type="match status" value="1"/>
</dbReference>
<dbReference type="Gene3D" id="3.10.310.10">
    <property type="entry name" value="Diaminopimelate Epimerase, Chain A, domain 1"/>
    <property type="match status" value="2"/>
</dbReference>
<dbReference type="Proteomes" id="UP001164693">
    <property type="component" value="Chromosome"/>
</dbReference>
<dbReference type="PIRSF" id="PIRSF016184">
    <property type="entry name" value="PhzC_PhzF"/>
    <property type="match status" value="1"/>
</dbReference>
<evidence type="ECO:0000313" key="4">
    <source>
        <dbReference type="Proteomes" id="UP001164693"/>
    </source>
</evidence>
<organism evidence="3 4">
    <name type="scientific">Jatrophihabitans cynanchi</name>
    <dbReference type="NCBI Taxonomy" id="2944128"/>
    <lineage>
        <taxon>Bacteria</taxon>
        <taxon>Bacillati</taxon>
        <taxon>Actinomycetota</taxon>
        <taxon>Actinomycetes</taxon>
        <taxon>Jatrophihabitantales</taxon>
        <taxon>Jatrophihabitantaceae</taxon>
        <taxon>Jatrophihabitans</taxon>
    </lineage>
</organism>
<dbReference type="Pfam" id="PF02567">
    <property type="entry name" value="PhzC-PhzF"/>
    <property type="match status" value="1"/>
</dbReference>
<gene>
    <name evidence="3" type="ORF">M6B22_00615</name>
</gene>
<keyword evidence="4" id="KW-1185">Reference proteome</keyword>
<evidence type="ECO:0000256" key="2">
    <source>
        <dbReference type="ARBA" id="ARBA00023235"/>
    </source>
</evidence>
<dbReference type="InterPro" id="IPR003719">
    <property type="entry name" value="Phenazine_PhzF-like"/>
</dbReference>
<dbReference type="SUPFAM" id="SSF54506">
    <property type="entry name" value="Diaminopimelate epimerase-like"/>
    <property type="match status" value="1"/>
</dbReference>
<accession>A0ABY7JZX6</accession>
<evidence type="ECO:0000256" key="1">
    <source>
        <dbReference type="ARBA" id="ARBA00008270"/>
    </source>
</evidence>
<dbReference type="RefSeq" id="WP_269443824.1">
    <property type="nucleotide sequence ID" value="NZ_CP097463.1"/>
</dbReference>
<evidence type="ECO:0000313" key="3">
    <source>
        <dbReference type="EMBL" id="WAX57285.1"/>
    </source>
</evidence>
<comment type="similarity">
    <text evidence="1">Belongs to the PhzF family.</text>
</comment>
<sequence>MRIRTVDAFADKPFSGNPAGVVVLDEYPADAVLQAIAAELNLSETAFAVPSAGGYRLRWFTPGTEVDLCGHATLATAHCLFADGVPSPVAFDTRSGTLTVNRSSEEYALDFPARPATECAEPPGLSAALGGTPRWVGRGGTDDLLCELADEQTVRELRPDIGALAAVEARGVIVTAAAEPGSGYDYVSRFFAPRVGVNEDPVTGSAHTVLAPYWSAKLGRDTLLGYQASRRGGRVGTRVAGDRVVLTGSAVTVLDGTIEL</sequence>